<evidence type="ECO:0000256" key="2">
    <source>
        <dbReference type="ARBA" id="ARBA00022603"/>
    </source>
</evidence>
<dbReference type="SUPFAM" id="SSF53335">
    <property type="entry name" value="S-adenosyl-L-methionine-dependent methyltransferases"/>
    <property type="match status" value="1"/>
</dbReference>
<accession>A0A9X1CF83</accession>
<dbReference type="RefSeq" id="WP_149476232.1">
    <property type="nucleotide sequence ID" value="NZ_JAGGMB010000005.1"/>
</dbReference>
<dbReference type="Proteomes" id="UP001138793">
    <property type="component" value="Unassembled WGS sequence"/>
</dbReference>
<feature type="domain" description="Methyltransferase type 11" evidence="4">
    <location>
        <begin position="46"/>
        <end position="140"/>
    </location>
</feature>
<keyword evidence="2" id="KW-0489">Methyltransferase</keyword>
<dbReference type="GO" id="GO:0008757">
    <property type="term" value="F:S-adenosylmethionine-dependent methyltransferase activity"/>
    <property type="evidence" value="ECO:0007669"/>
    <property type="project" value="InterPro"/>
</dbReference>
<comment type="similarity">
    <text evidence="1">Belongs to the methyltransferase superfamily.</text>
</comment>
<dbReference type="PANTHER" id="PTHR44942:SF4">
    <property type="entry name" value="METHYLTRANSFERASE TYPE 11 DOMAIN-CONTAINING PROTEIN"/>
    <property type="match status" value="1"/>
</dbReference>
<protein>
    <submittedName>
        <fullName evidence="5">Ubiquinone/menaquinone biosynthesis C-methylase UbiE</fullName>
    </submittedName>
</protein>
<dbReference type="GO" id="GO:0032259">
    <property type="term" value="P:methylation"/>
    <property type="evidence" value="ECO:0007669"/>
    <property type="project" value="UniProtKB-KW"/>
</dbReference>
<sequence length="254" mass="29410">MEEKNKVKEVFSKNKEAYVTSSTHAGGTDLELLKEWLELKPNMVALDIATGGGHVTKTISPYVKTVISTDITKEMLENTADYLSDLTNTHYVIADAENLPFIDNYFDIVTCRIAAHHFPDAGRFIDEVQRVLKPSGKFLFIDNIAAENKHYDEFVNALEKMRDDSHVRSRKISEWKTLLEKNKLKLLKETERKKPLPYAEWVHRTLDSIDDIKKVSHYLNNAPETIQKYYQFKFDAQGDIQSFAIDEWMALYEK</sequence>
<comment type="caution">
    <text evidence="5">The sequence shown here is derived from an EMBL/GenBank/DDBJ whole genome shotgun (WGS) entry which is preliminary data.</text>
</comment>
<organism evidence="5 6">
    <name type="scientific">Oceanobacillus polygoni</name>
    <dbReference type="NCBI Taxonomy" id="1235259"/>
    <lineage>
        <taxon>Bacteria</taxon>
        <taxon>Bacillati</taxon>
        <taxon>Bacillota</taxon>
        <taxon>Bacilli</taxon>
        <taxon>Bacillales</taxon>
        <taxon>Bacillaceae</taxon>
        <taxon>Oceanobacillus</taxon>
    </lineage>
</organism>
<dbReference type="Pfam" id="PF08241">
    <property type="entry name" value="Methyltransf_11"/>
    <property type="match status" value="1"/>
</dbReference>
<dbReference type="InterPro" id="IPR013216">
    <property type="entry name" value="Methyltransf_11"/>
</dbReference>
<dbReference type="OrthoDB" id="43862at2"/>
<dbReference type="EMBL" id="JAGGMB010000005">
    <property type="protein sequence ID" value="MBP2077575.1"/>
    <property type="molecule type" value="Genomic_DNA"/>
</dbReference>
<reference evidence="5" key="1">
    <citation type="submission" date="2021-03" db="EMBL/GenBank/DDBJ databases">
        <title>Genomic Encyclopedia of Type Strains, Phase IV (KMG-IV): sequencing the most valuable type-strain genomes for metagenomic binning, comparative biology and taxonomic classification.</title>
        <authorList>
            <person name="Goeker M."/>
        </authorList>
    </citation>
    <scope>NUCLEOTIDE SEQUENCE</scope>
    <source>
        <strain evidence="5">DSM 107338</strain>
    </source>
</reference>
<keyword evidence="3" id="KW-0808">Transferase</keyword>
<keyword evidence="5" id="KW-0830">Ubiquinone</keyword>
<dbReference type="CDD" id="cd02440">
    <property type="entry name" value="AdoMet_MTases"/>
    <property type="match status" value="1"/>
</dbReference>
<dbReference type="Gene3D" id="3.40.50.150">
    <property type="entry name" value="Vaccinia Virus protein VP39"/>
    <property type="match status" value="1"/>
</dbReference>
<dbReference type="InterPro" id="IPR051052">
    <property type="entry name" value="Diverse_substrate_MTase"/>
</dbReference>
<dbReference type="InterPro" id="IPR029063">
    <property type="entry name" value="SAM-dependent_MTases_sf"/>
</dbReference>
<evidence type="ECO:0000256" key="1">
    <source>
        <dbReference type="ARBA" id="ARBA00008361"/>
    </source>
</evidence>
<dbReference type="PANTHER" id="PTHR44942">
    <property type="entry name" value="METHYLTRANSF_11 DOMAIN-CONTAINING PROTEIN"/>
    <property type="match status" value="1"/>
</dbReference>
<gene>
    <name evidence="5" type="ORF">J2Z64_001830</name>
</gene>
<dbReference type="AlphaFoldDB" id="A0A9X1CF83"/>
<evidence type="ECO:0000313" key="6">
    <source>
        <dbReference type="Proteomes" id="UP001138793"/>
    </source>
</evidence>
<evidence type="ECO:0000259" key="4">
    <source>
        <dbReference type="Pfam" id="PF08241"/>
    </source>
</evidence>
<keyword evidence="6" id="KW-1185">Reference proteome</keyword>
<evidence type="ECO:0000313" key="5">
    <source>
        <dbReference type="EMBL" id="MBP2077575.1"/>
    </source>
</evidence>
<name>A0A9X1CF83_9BACI</name>
<evidence type="ECO:0000256" key="3">
    <source>
        <dbReference type="ARBA" id="ARBA00022679"/>
    </source>
</evidence>
<proteinExistence type="inferred from homology"/>